<dbReference type="Proteomes" id="UP001501004">
    <property type="component" value="Unassembled WGS sequence"/>
</dbReference>
<accession>A0ABP7FGS9</accession>
<dbReference type="RefSeq" id="WP_344755123.1">
    <property type="nucleotide sequence ID" value="NZ_BAABAE010000003.1"/>
</dbReference>
<evidence type="ECO:0008006" key="3">
    <source>
        <dbReference type="Google" id="ProtNLM"/>
    </source>
</evidence>
<evidence type="ECO:0000313" key="1">
    <source>
        <dbReference type="EMBL" id="GAA3739541.1"/>
    </source>
</evidence>
<sequence>MNFLRRLPGVLGFAASLRERALLRRIRRASKRLDSFDAIANLSLAVTPLNGQTEVPPDTDRLMALPELAALIFAEGRGPHVAGDLGDSRALSTMHSLIPGALFAADMRVMFSLIRAGRRGNQPGRVVPRLTHAAISREIFLRLPRFHDKEMQLLKELFTGEIRQSLLDRLGFGAEEMFAVYESLNSFVAQTAADRIRAAADDLDDQLAESSELLAHLEAHPRGIDAAKAHIATVQGFSDFGSAVALTFDQLKERTGLPDASLRALVERLTIDLDAENTGLVKEFLRGDNPMRIRPFISRTNADGRREWLLVQPTWLIFGMRELFEIELSAKPMDQSYMKQRGELLERRGMRALAEALRPDKALVNVEYVDGQHKRFEADGLILVGHIAIVLEAKSNRITPLARSGAAERLWLELGPIVTKAAEQAERLRAIILEGSSLHIRSASSLGTDGTLEKARTNWDLDISNITDVFTIALSLEDLNFIATITAELVDSGLIQAGASAPWIVNVHDLEITAELLSRPSELVHFLSRRRRAADKNTILAADELDYVMHYITMGLYTDKPTDATEMVMGLNEDLDAWYFYKIGQQAVAAPKPTQPLTADLIDTLHLLDEHRPYGWLQASLNLLEMDLPQRNQLGSAPRQLRAATRKDRRPHSMYSEVSAPVGERFGFVAMSFKAGATKKSIEAQFLQYAALRQYASGLGPVSAFGAWQGSQSPFDVFLHLDNEWEFDPQLDAAVTKAGLQRSERKLADEGR</sequence>
<dbReference type="EMBL" id="BAABAE010000003">
    <property type="protein sequence ID" value="GAA3739541.1"/>
    <property type="molecule type" value="Genomic_DNA"/>
</dbReference>
<reference evidence="2" key="1">
    <citation type="journal article" date="2019" name="Int. J. Syst. Evol. Microbiol.">
        <title>The Global Catalogue of Microorganisms (GCM) 10K type strain sequencing project: providing services to taxonomists for standard genome sequencing and annotation.</title>
        <authorList>
            <consortium name="The Broad Institute Genomics Platform"/>
            <consortium name="The Broad Institute Genome Sequencing Center for Infectious Disease"/>
            <person name="Wu L."/>
            <person name="Ma J."/>
        </authorList>
    </citation>
    <scope>NUCLEOTIDE SEQUENCE [LARGE SCALE GENOMIC DNA]</scope>
    <source>
        <strain evidence="2">JCM 16949</strain>
    </source>
</reference>
<name>A0ABP7FGS9_9MICO</name>
<organism evidence="1 2">
    <name type="scientific">Leifsonella bigeumensis</name>
    <dbReference type="NCBI Taxonomy" id="433643"/>
    <lineage>
        <taxon>Bacteria</taxon>
        <taxon>Bacillati</taxon>
        <taxon>Actinomycetota</taxon>
        <taxon>Actinomycetes</taxon>
        <taxon>Micrococcales</taxon>
        <taxon>Microbacteriaceae</taxon>
        <taxon>Leifsonella</taxon>
    </lineage>
</organism>
<keyword evidence="2" id="KW-1185">Reference proteome</keyword>
<proteinExistence type="predicted"/>
<evidence type="ECO:0000313" key="2">
    <source>
        <dbReference type="Proteomes" id="UP001501004"/>
    </source>
</evidence>
<protein>
    <recommendedName>
        <fullName evidence="3">NERD domain-containing protein</fullName>
    </recommendedName>
</protein>
<gene>
    <name evidence="1" type="ORF">GCM10022239_13980</name>
</gene>
<comment type="caution">
    <text evidence="1">The sequence shown here is derived from an EMBL/GenBank/DDBJ whole genome shotgun (WGS) entry which is preliminary data.</text>
</comment>